<dbReference type="Proteomes" id="UP000326779">
    <property type="component" value="Chromosome"/>
</dbReference>
<organism evidence="2 3">
    <name type="scientific">Schleiferilactobacillus harbinensis</name>
    <dbReference type="NCBI Taxonomy" id="304207"/>
    <lineage>
        <taxon>Bacteria</taxon>
        <taxon>Bacillati</taxon>
        <taxon>Bacillota</taxon>
        <taxon>Bacilli</taxon>
        <taxon>Lactobacillales</taxon>
        <taxon>Lactobacillaceae</taxon>
        <taxon>Schleiferilactobacillus</taxon>
    </lineage>
</organism>
<evidence type="ECO:0000313" key="2">
    <source>
        <dbReference type="EMBL" id="QFR23098.1"/>
    </source>
</evidence>
<keyword evidence="1" id="KW-0812">Transmembrane</keyword>
<dbReference type="EMBL" id="CP045143">
    <property type="protein sequence ID" value="QFR23098.1"/>
    <property type="molecule type" value="Genomic_DNA"/>
</dbReference>
<dbReference type="KEGG" id="lhb:D1010_06580"/>
<dbReference type="RefSeq" id="WP_152260524.1">
    <property type="nucleotide sequence ID" value="NZ_CP045143.1"/>
</dbReference>
<keyword evidence="1" id="KW-0472">Membrane</keyword>
<name>A0A5P8M3L5_9LACO</name>
<feature type="transmembrane region" description="Helical" evidence="1">
    <location>
        <begin position="12"/>
        <end position="37"/>
    </location>
</feature>
<proteinExistence type="predicted"/>
<accession>A0A5P8M3L5</accession>
<dbReference type="AlphaFoldDB" id="A0A5P8M3L5"/>
<sequence length="75" mass="9078">MKQLFDWFWQMPAWQLVSIIAAIVLVPIILGSIWFGVQTRRMNHQYQTRRAAMERETKRWLDQNRLEGTNKDDRS</sequence>
<keyword evidence="1" id="KW-1133">Transmembrane helix</keyword>
<reference evidence="2 3" key="1">
    <citation type="submission" date="2019-10" db="EMBL/GenBank/DDBJ databases">
        <title>The completed genome of Lactobacillus harbinensis M1.</title>
        <authorList>
            <person name="Zheng Y."/>
        </authorList>
    </citation>
    <scope>NUCLEOTIDE SEQUENCE [LARGE SCALE GENOMIC DNA]</scope>
    <source>
        <strain evidence="2 3">M1</strain>
    </source>
</reference>
<protein>
    <submittedName>
        <fullName evidence="2">Uncharacterized protein</fullName>
    </submittedName>
</protein>
<evidence type="ECO:0000256" key="1">
    <source>
        <dbReference type="SAM" id="Phobius"/>
    </source>
</evidence>
<evidence type="ECO:0000313" key="3">
    <source>
        <dbReference type="Proteomes" id="UP000326779"/>
    </source>
</evidence>
<gene>
    <name evidence="2" type="ORF">D1010_06580</name>
</gene>